<dbReference type="AlphaFoldDB" id="A0A1D3TTD0"/>
<feature type="signal peptide" evidence="1">
    <location>
        <begin position="1"/>
        <end position="28"/>
    </location>
</feature>
<proteinExistence type="predicted"/>
<gene>
    <name evidence="3" type="ORF">SAMN05421730_1008113</name>
</gene>
<dbReference type="Pfam" id="PF13306">
    <property type="entry name" value="LRR_5"/>
    <property type="match status" value="2"/>
</dbReference>
<dbReference type="InterPro" id="IPR038255">
    <property type="entry name" value="PBS_linker_sf"/>
</dbReference>
<dbReference type="STRING" id="1619234.SAMN05421730_1008113"/>
<dbReference type="SUPFAM" id="SSF52058">
    <property type="entry name" value="L domain-like"/>
    <property type="match status" value="2"/>
</dbReference>
<dbReference type="Gene3D" id="1.10.3130.20">
    <property type="entry name" value="Phycobilisome linker domain"/>
    <property type="match status" value="2"/>
</dbReference>
<dbReference type="PANTHER" id="PTHR45661:SF3">
    <property type="entry name" value="IG-LIKE DOMAIN-CONTAINING PROTEIN"/>
    <property type="match status" value="1"/>
</dbReference>
<dbReference type="OrthoDB" id="9775707at2"/>
<sequence>MFKKLISTFMSVMLILLAMPMTGTRSNAATSDFNVINGVLTSYSGSETTIVIPDDLGITSIGNGVFKDHPEITSITIPNGITSIGNNAFENCSSLASITLPESITSIGEWAFSNCDALTTIDLPDGITVLNQAVFFHCDNLNSISLPSGLVSLENNSFDMCVKLNNVTLPASLTLMDKSAFSDCYSLSQITLPNSLTAIGENAFWSCNSLSSIIIPSGVKNIGAAAFGNCLKLTSIDVVPENTSFASSTGILYNKNCTKLVSYPSGRSGVCSIPNTVISIGDGAFCGNNVLTGVNIPTSVTDIGLSAFEYCETLTNISIPASVTSIEDAAFFGCKGLTEINLPASLKSIEPYTFYGCSSLSGIVLPSETENIGTNAFTNCRNITGTIIPGKVTNIGDYAFTNCIGLTSLRFLGNAPKVGKDIFKGTTTSLKINYLSRNTGFSNPWCGKTTEALNGDLDKITDFVTRLYQKILNRTASYEEINYYVNDLANNRLTGADIGKNFVFSPEFTNRNLNNSDYIEVLYQTFMNRASDTGGKSYWQNMLNNGVSRLFVFKGFVESIEYTNICSSYNITRGSIALTEPMDQNPNLTMFVYRLYTKALNREPDVSGLNYYAAEIIAKRITPVQAAQNFIFSPEFKNRNLSDAAYIGALYQVFFGREYDQGGLDYYLNLLNTGTGREQLVINFSNSPEFNNIIMSFGL</sequence>
<dbReference type="Pfam" id="PF13946">
    <property type="entry name" value="DUF4214"/>
    <property type="match status" value="4"/>
</dbReference>
<evidence type="ECO:0000256" key="1">
    <source>
        <dbReference type="SAM" id="SignalP"/>
    </source>
</evidence>
<keyword evidence="1" id="KW-0732">Signal</keyword>
<feature type="domain" description="DUF4214" evidence="2">
    <location>
        <begin position="584"/>
        <end position="616"/>
    </location>
</feature>
<dbReference type="InterPro" id="IPR053139">
    <property type="entry name" value="Surface_bspA-like"/>
</dbReference>
<dbReference type="EMBL" id="FMKA01000008">
    <property type="protein sequence ID" value="SCP97149.1"/>
    <property type="molecule type" value="Genomic_DNA"/>
</dbReference>
<evidence type="ECO:0000313" key="3">
    <source>
        <dbReference type="EMBL" id="SCP97149.1"/>
    </source>
</evidence>
<protein>
    <recommendedName>
        <fullName evidence="2">DUF4214 domain-containing protein</fullName>
    </recommendedName>
</protein>
<dbReference type="Proteomes" id="UP000199315">
    <property type="component" value="Unassembled WGS sequence"/>
</dbReference>
<dbReference type="InterPro" id="IPR025282">
    <property type="entry name" value="DUF4214"/>
</dbReference>
<accession>A0A1D3TTD0</accession>
<feature type="domain" description="DUF4214" evidence="2">
    <location>
        <begin position="500"/>
        <end position="564"/>
    </location>
</feature>
<evidence type="ECO:0000313" key="4">
    <source>
        <dbReference type="Proteomes" id="UP000199315"/>
    </source>
</evidence>
<feature type="domain" description="DUF4214" evidence="2">
    <location>
        <begin position="461"/>
        <end position="492"/>
    </location>
</feature>
<dbReference type="PANTHER" id="PTHR45661">
    <property type="entry name" value="SURFACE ANTIGEN"/>
    <property type="match status" value="1"/>
</dbReference>
<dbReference type="Gene3D" id="3.40.50.12480">
    <property type="match status" value="1"/>
</dbReference>
<feature type="domain" description="DUF4214" evidence="2">
    <location>
        <begin position="627"/>
        <end position="692"/>
    </location>
</feature>
<dbReference type="RefSeq" id="WP_091232951.1">
    <property type="nucleotide sequence ID" value="NZ_FMKA01000008.1"/>
</dbReference>
<dbReference type="Gene3D" id="3.80.10.10">
    <property type="entry name" value="Ribonuclease Inhibitor"/>
    <property type="match status" value="2"/>
</dbReference>
<organism evidence="3 4">
    <name type="scientific">Anaerobium acetethylicum</name>
    <dbReference type="NCBI Taxonomy" id="1619234"/>
    <lineage>
        <taxon>Bacteria</taxon>
        <taxon>Bacillati</taxon>
        <taxon>Bacillota</taxon>
        <taxon>Clostridia</taxon>
        <taxon>Lachnospirales</taxon>
        <taxon>Lachnospiraceae</taxon>
        <taxon>Anaerobium</taxon>
    </lineage>
</organism>
<evidence type="ECO:0000259" key="2">
    <source>
        <dbReference type="Pfam" id="PF13946"/>
    </source>
</evidence>
<keyword evidence="4" id="KW-1185">Reference proteome</keyword>
<name>A0A1D3TTD0_9FIRM</name>
<feature type="chain" id="PRO_5008921791" description="DUF4214 domain-containing protein" evidence="1">
    <location>
        <begin position="29"/>
        <end position="699"/>
    </location>
</feature>
<dbReference type="InterPro" id="IPR032675">
    <property type="entry name" value="LRR_dom_sf"/>
</dbReference>
<dbReference type="InterPro" id="IPR026906">
    <property type="entry name" value="LRR_5"/>
</dbReference>
<reference evidence="3 4" key="1">
    <citation type="submission" date="2016-09" db="EMBL/GenBank/DDBJ databases">
        <authorList>
            <person name="Capua I."/>
            <person name="De Benedictis P."/>
            <person name="Joannis T."/>
            <person name="Lombin L.H."/>
            <person name="Cattoli G."/>
        </authorList>
    </citation>
    <scope>NUCLEOTIDE SEQUENCE [LARGE SCALE GENOMIC DNA]</scope>
    <source>
        <strain evidence="3 4">GluBS11</strain>
    </source>
</reference>